<evidence type="ECO:0000313" key="2">
    <source>
        <dbReference type="Proteomes" id="UP000612233"/>
    </source>
</evidence>
<evidence type="ECO:0000313" key="1">
    <source>
        <dbReference type="EMBL" id="MBD2769717.1"/>
    </source>
</evidence>
<proteinExistence type="predicted"/>
<keyword evidence="2" id="KW-1185">Reference proteome</keyword>
<reference evidence="1" key="1">
    <citation type="submission" date="2020-09" db="EMBL/GenBank/DDBJ databases">
        <authorList>
            <person name="Kim M.K."/>
        </authorList>
    </citation>
    <scope>NUCLEOTIDE SEQUENCE</scope>
    <source>
        <strain evidence="1">BT664</strain>
    </source>
</reference>
<accession>A0A927BF51</accession>
<dbReference type="RefSeq" id="WP_191006525.1">
    <property type="nucleotide sequence ID" value="NZ_JACXAD010000022.1"/>
</dbReference>
<gene>
    <name evidence="1" type="ORF">IC235_17645</name>
</gene>
<sequence>MNDRNKEIRAAYNRLKCEEQIVTHRGRRIAIRLSYSQILQVLSKTYFISTRRVEYVLGQTETHLAPINGKTEEVATAA</sequence>
<comment type="caution">
    <text evidence="1">The sequence shown here is derived from an EMBL/GenBank/DDBJ whole genome shotgun (WGS) entry which is preliminary data.</text>
</comment>
<dbReference type="Proteomes" id="UP000612233">
    <property type="component" value="Unassembled WGS sequence"/>
</dbReference>
<organism evidence="1 2">
    <name type="scientific">Hymenobacter montanus</name>
    <dbReference type="NCBI Taxonomy" id="2771359"/>
    <lineage>
        <taxon>Bacteria</taxon>
        <taxon>Pseudomonadati</taxon>
        <taxon>Bacteroidota</taxon>
        <taxon>Cytophagia</taxon>
        <taxon>Cytophagales</taxon>
        <taxon>Hymenobacteraceae</taxon>
        <taxon>Hymenobacter</taxon>
    </lineage>
</organism>
<dbReference type="EMBL" id="JACXAD010000022">
    <property type="protein sequence ID" value="MBD2769717.1"/>
    <property type="molecule type" value="Genomic_DNA"/>
</dbReference>
<dbReference type="AlphaFoldDB" id="A0A927BF51"/>
<name>A0A927BF51_9BACT</name>
<protein>
    <submittedName>
        <fullName evidence="1">Uncharacterized protein</fullName>
    </submittedName>
</protein>